<accession>A0A9Q1FT97</accession>
<dbReference type="EMBL" id="JAINUF010000004">
    <property type="protein sequence ID" value="KAJ8365574.1"/>
    <property type="molecule type" value="Genomic_DNA"/>
</dbReference>
<protein>
    <submittedName>
        <fullName evidence="1">Uncharacterized protein</fullName>
    </submittedName>
</protein>
<name>A0A9Q1FT97_SYNKA</name>
<organism evidence="1 2">
    <name type="scientific">Synaphobranchus kaupii</name>
    <name type="common">Kaup's arrowtooth eel</name>
    <dbReference type="NCBI Taxonomy" id="118154"/>
    <lineage>
        <taxon>Eukaryota</taxon>
        <taxon>Metazoa</taxon>
        <taxon>Chordata</taxon>
        <taxon>Craniata</taxon>
        <taxon>Vertebrata</taxon>
        <taxon>Euteleostomi</taxon>
        <taxon>Actinopterygii</taxon>
        <taxon>Neopterygii</taxon>
        <taxon>Teleostei</taxon>
        <taxon>Anguilliformes</taxon>
        <taxon>Synaphobranchidae</taxon>
        <taxon>Synaphobranchus</taxon>
    </lineage>
</organism>
<gene>
    <name evidence="1" type="ORF">SKAU_G00144050</name>
</gene>
<reference evidence="1" key="1">
    <citation type="journal article" date="2023" name="Science">
        <title>Genome structures resolve the early diversification of teleost fishes.</title>
        <authorList>
            <person name="Parey E."/>
            <person name="Louis A."/>
            <person name="Montfort J."/>
            <person name="Bouchez O."/>
            <person name="Roques C."/>
            <person name="Iampietro C."/>
            <person name="Lluch J."/>
            <person name="Castinel A."/>
            <person name="Donnadieu C."/>
            <person name="Desvignes T."/>
            <person name="Floi Bucao C."/>
            <person name="Jouanno E."/>
            <person name="Wen M."/>
            <person name="Mejri S."/>
            <person name="Dirks R."/>
            <person name="Jansen H."/>
            <person name="Henkel C."/>
            <person name="Chen W.J."/>
            <person name="Zahm M."/>
            <person name="Cabau C."/>
            <person name="Klopp C."/>
            <person name="Thompson A.W."/>
            <person name="Robinson-Rechavi M."/>
            <person name="Braasch I."/>
            <person name="Lecointre G."/>
            <person name="Bobe J."/>
            <person name="Postlethwait J.H."/>
            <person name="Berthelot C."/>
            <person name="Roest Crollius H."/>
            <person name="Guiguen Y."/>
        </authorList>
    </citation>
    <scope>NUCLEOTIDE SEQUENCE</scope>
    <source>
        <strain evidence="1">WJC10195</strain>
    </source>
</reference>
<dbReference type="Proteomes" id="UP001152622">
    <property type="component" value="Chromosome 4"/>
</dbReference>
<proteinExistence type="predicted"/>
<sequence>MKEAVDCYWHEQMNKLRYKTPAPVRKLVHLPLPPQTDVSLPSRSITTEIGRTAQQGALVRKSRHAELLLTRAWTTGPACDDGALLNARLEERTAGTPRAFIGGDSSLSRDPRRRASLPVFPNLLRASEEFFPFERSPLCYARGFSQRA</sequence>
<dbReference type="AlphaFoldDB" id="A0A9Q1FT97"/>
<comment type="caution">
    <text evidence="1">The sequence shown here is derived from an EMBL/GenBank/DDBJ whole genome shotgun (WGS) entry which is preliminary data.</text>
</comment>
<keyword evidence="2" id="KW-1185">Reference proteome</keyword>
<evidence type="ECO:0000313" key="1">
    <source>
        <dbReference type="EMBL" id="KAJ8365574.1"/>
    </source>
</evidence>
<evidence type="ECO:0000313" key="2">
    <source>
        <dbReference type="Proteomes" id="UP001152622"/>
    </source>
</evidence>